<dbReference type="Proteomes" id="UP000194606">
    <property type="component" value="Unassembled WGS sequence"/>
</dbReference>
<evidence type="ECO:0000313" key="2">
    <source>
        <dbReference type="Proteomes" id="UP000194606"/>
    </source>
</evidence>
<accession>A0A252CAK9</accession>
<dbReference type="AlphaFoldDB" id="A0A252CAK9"/>
<proteinExistence type="predicted"/>
<name>A0A252CAK9_9LACT</name>
<reference evidence="1 2" key="1">
    <citation type="submission" date="2017-02" db="EMBL/GenBank/DDBJ databases">
        <authorList>
            <person name="Peterson S.W."/>
        </authorList>
    </citation>
    <scope>NUCLEOTIDE SEQUENCE [LARGE SCALE GENOMIC DNA]</scope>
    <source>
        <strain evidence="1">159469</strain>
    </source>
</reference>
<organism evidence="1 2">
    <name type="scientific">Lactococcus petauri</name>
    <dbReference type="NCBI Taxonomy" id="1940789"/>
    <lineage>
        <taxon>Bacteria</taxon>
        <taxon>Bacillati</taxon>
        <taxon>Bacillota</taxon>
        <taxon>Bacilli</taxon>
        <taxon>Lactobacillales</taxon>
        <taxon>Streptococcaceae</taxon>
        <taxon>Lactococcus</taxon>
    </lineage>
</organism>
<comment type="caution">
    <text evidence="1">The sequence shown here is derived from an EMBL/GenBank/DDBJ whole genome shotgun (WGS) entry which is preliminary data.</text>
</comment>
<sequence length="204" mass="24511">MTKLTVLKSKFIRMFNPYYEWDDETDELSLNEINTPTSKYDFSDVPNLSHSYYDLHEFGYFINEENALKFFQLRDLTNCPEFLSESTSTSFVEFGWHSIEVKEQFKRRRVMSFVMLSIMHTILKYEIEKDVCFFLRNTSKEIDSETPGRGENLKVYNSILTKYEKGLQHEIFWKENRISDLAHIEQQISSEKKYLIKEYPNTFF</sequence>
<dbReference type="RefSeq" id="WP_086583262.1">
    <property type="nucleotide sequence ID" value="NZ_MUIZ01000009.1"/>
</dbReference>
<gene>
    <name evidence="1" type="ORF">BZZ03_10545</name>
</gene>
<dbReference type="EMBL" id="MUIZ01000009">
    <property type="protein sequence ID" value="OUK02864.1"/>
    <property type="molecule type" value="Genomic_DNA"/>
</dbReference>
<evidence type="ECO:0000313" key="1">
    <source>
        <dbReference type="EMBL" id="OUK02864.1"/>
    </source>
</evidence>
<protein>
    <submittedName>
        <fullName evidence="1">Uncharacterized protein</fullName>
    </submittedName>
</protein>